<evidence type="ECO:0008006" key="4">
    <source>
        <dbReference type="Google" id="ProtNLM"/>
    </source>
</evidence>
<dbReference type="PROSITE" id="PS51257">
    <property type="entry name" value="PROKAR_LIPOPROTEIN"/>
    <property type="match status" value="1"/>
</dbReference>
<organism evidence="2 3">
    <name type="scientific">Necator americanus</name>
    <name type="common">Human hookworm</name>
    <dbReference type="NCBI Taxonomy" id="51031"/>
    <lineage>
        <taxon>Eukaryota</taxon>
        <taxon>Metazoa</taxon>
        <taxon>Ecdysozoa</taxon>
        <taxon>Nematoda</taxon>
        <taxon>Chromadorea</taxon>
        <taxon>Rhabditida</taxon>
        <taxon>Rhabditina</taxon>
        <taxon>Rhabditomorpha</taxon>
        <taxon>Strongyloidea</taxon>
        <taxon>Ancylostomatidae</taxon>
        <taxon>Bunostominae</taxon>
        <taxon>Necator</taxon>
    </lineage>
</organism>
<proteinExistence type="predicted"/>
<reference evidence="2 3" key="1">
    <citation type="submission" date="2023-08" db="EMBL/GenBank/DDBJ databases">
        <title>A Necator americanus chromosomal reference genome.</title>
        <authorList>
            <person name="Ilik V."/>
            <person name="Petrzelkova K.J."/>
            <person name="Pardy F."/>
            <person name="Fuh T."/>
            <person name="Niatou-Singa F.S."/>
            <person name="Gouil Q."/>
            <person name="Baker L."/>
            <person name="Ritchie M.E."/>
            <person name="Jex A.R."/>
            <person name="Gazzola D."/>
            <person name="Li H."/>
            <person name="Toshio Fujiwara R."/>
            <person name="Zhan B."/>
            <person name="Aroian R.V."/>
            <person name="Pafco B."/>
            <person name="Schwarz E.M."/>
        </authorList>
    </citation>
    <scope>NUCLEOTIDE SEQUENCE [LARGE SCALE GENOMIC DNA]</scope>
    <source>
        <strain evidence="2 3">Aroian</strain>
        <tissue evidence="2">Whole animal</tissue>
    </source>
</reference>
<evidence type="ECO:0000256" key="1">
    <source>
        <dbReference type="SAM" id="SignalP"/>
    </source>
</evidence>
<dbReference type="PANTHER" id="PTHR35573:SF4">
    <property type="entry name" value="ML DOMAIN-CONTAINING PROTEIN"/>
    <property type="match status" value="1"/>
</dbReference>
<evidence type="ECO:0000313" key="2">
    <source>
        <dbReference type="EMBL" id="KAK6740685.1"/>
    </source>
</evidence>
<keyword evidence="1" id="KW-0732">Signal</keyword>
<accession>A0ABR1CTB1</accession>
<protein>
    <recommendedName>
        <fullName evidence="4">MD-2-related lipid-recognition domain-containing protein</fullName>
    </recommendedName>
</protein>
<evidence type="ECO:0000313" key="3">
    <source>
        <dbReference type="Proteomes" id="UP001303046"/>
    </source>
</evidence>
<name>A0ABR1CTB1_NECAM</name>
<feature type="signal peptide" evidence="1">
    <location>
        <begin position="1"/>
        <end position="16"/>
    </location>
</feature>
<dbReference type="PANTHER" id="PTHR35573">
    <property type="entry name" value="PROTEIN CBG22129"/>
    <property type="match status" value="1"/>
</dbReference>
<gene>
    <name evidence="2" type="primary">Necator_chrIII.g9642</name>
    <name evidence="2" type="ORF">RB195_008877</name>
</gene>
<dbReference type="Proteomes" id="UP001303046">
    <property type="component" value="Unassembled WGS sequence"/>
</dbReference>
<sequence>MEKLVLLLALSATALACDITWPNGTDTTFHWFQCNSGPVMFYNATPFDQTGKNYEYPIHLGAPIMVKCDVLNPTHVYSSPHLRLTVNIWSWGTSLGGCAWSAVPTFGLLSNQDACAHGVPCPVKTGRQELDVIVDFTQYQQIIDLLKDDAPYQLDMVYSVFVLLAIVGTVTSSCQTWPNGTDTKFHWWQCSSGPVKYYSAEPYDETGTKMVYPIHLSAPAVIRCDMENPKNVYTSPSLRLKIKLWLWGTPLGGCEWFPVPTLGLLNNLDACQHGIKCPIPIGRQKMDVVVDFTKFSAIVHLLKDDKPYQLQYELHDESSGDTSCIVAQARARTV</sequence>
<comment type="caution">
    <text evidence="2">The sequence shown here is derived from an EMBL/GenBank/DDBJ whole genome shotgun (WGS) entry which is preliminary data.</text>
</comment>
<keyword evidence="3" id="KW-1185">Reference proteome</keyword>
<feature type="chain" id="PRO_5046343080" description="MD-2-related lipid-recognition domain-containing protein" evidence="1">
    <location>
        <begin position="17"/>
        <end position="334"/>
    </location>
</feature>
<dbReference type="EMBL" id="JAVFWL010000003">
    <property type="protein sequence ID" value="KAK6740685.1"/>
    <property type="molecule type" value="Genomic_DNA"/>
</dbReference>